<evidence type="ECO:0000259" key="8">
    <source>
        <dbReference type="PROSITE" id="PS51329"/>
    </source>
</evidence>
<evidence type="ECO:0000256" key="1">
    <source>
        <dbReference type="ARBA" id="ARBA00004496"/>
    </source>
</evidence>
<dbReference type="InterPro" id="IPR038397">
    <property type="entry name" value="TBCC_N_sf"/>
</dbReference>
<dbReference type="GO" id="GO:0005737">
    <property type="term" value="C:cytoplasm"/>
    <property type="evidence" value="ECO:0007669"/>
    <property type="project" value="UniProtKB-SubCell"/>
</dbReference>
<comment type="subunit">
    <text evidence="6">Supercomplex made of cofactors A to E. Cofactors A and D function by capturing and stabilizing tubulin in a quasi-native conformation. Cofactor E binds to the cofactor D-tubulin complex; interaction with cofactor C then causes the release of tubulin polypeptides that are committed to the native state.</text>
</comment>
<dbReference type="InterPro" id="IPR006599">
    <property type="entry name" value="CARP_motif"/>
</dbReference>
<dbReference type="PANTHER" id="PTHR15139:SF0">
    <property type="entry name" value="TUBULIN-SPECIFIC CHAPERONE C"/>
    <property type="match status" value="1"/>
</dbReference>
<feature type="compositionally biased region" description="Basic and acidic residues" evidence="7">
    <location>
        <begin position="118"/>
        <end position="134"/>
    </location>
</feature>
<dbReference type="InterPro" id="IPR031925">
    <property type="entry name" value="TBCC_N"/>
</dbReference>
<dbReference type="InterPro" id="IPR016098">
    <property type="entry name" value="CAP/MinC_C"/>
</dbReference>
<dbReference type="Gene3D" id="1.20.58.1250">
    <property type="entry name" value="Tubulin Binding Cofactor C, N-terminal domain"/>
    <property type="match status" value="1"/>
</dbReference>
<evidence type="ECO:0000256" key="5">
    <source>
        <dbReference type="ARBA" id="ARBA00023186"/>
    </source>
</evidence>
<dbReference type="GO" id="GO:0007021">
    <property type="term" value="P:tubulin complex assembly"/>
    <property type="evidence" value="ECO:0007669"/>
    <property type="project" value="TreeGrafter"/>
</dbReference>
<dbReference type="Gene3D" id="2.160.20.70">
    <property type="match status" value="1"/>
</dbReference>
<evidence type="ECO:0000256" key="2">
    <source>
        <dbReference type="ARBA" id="ARBA00008848"/>
    </source>
</evidence>
<sequence length="365" mass="40885">MASAATNSPTEIDPKARFFRYFQHEVTALQEEIAQLAETSVSGGERADGVEHCLAGIARLSNEVKESSSRIPVYDLRTYDEAIKALSEKLQKTRASFAPRPKFTFKSAMRTRSSLTSPKKEDRGRSERRFEESSWPKSTPATMQDNPVNGNEDAVENGENGNGLPTHEFEPSVNVSVSNHERKHVTLPDNGSVIGNISDINHCVVDLSAPALGGHPLSSLAMKYVTESLIIDGDIRGPVHVTGLERCVIVVASRQFRMHDCKNCDVYLHCSSRPIVERCEGISFAPLPETYTKEFQRQTTNKYDQVDDFNWLKAERNPHWRVLPPAERTEESVWRKIVPREADINVENILQVTKVIRESVAQTAP</sequence>
<dbReference type="InterPro" id="IPR027684">
    <property type="entry name" value="TBCC"/>
</dbReference>
<dbReference type="GO" id="GO:0015631">
    <property type="term" value="F:tubulin binding"/>
    <property type="evidence" value="ECO:0007669"/>
    <property type="project" value="InterPro"/>
</dbReference>
<comment type="similarity">
    <text evidence="2">Belongs to the TBCC family.</text>
</comment>
<keyword evidence="4" id="KW-0007">Acetylation</keyword>
<dbReference type="InterPro" id="IPR017901">
    <property type="entry name" value="C-CAP_CF_C-like"/>
</dbReference>
<reference evidence="9" key="1">
    <citation type="journal article" date="2020" name="Stud. Mycol.">
        <title>101 Dothideomycetes genomes: a test case for predicting lifestyles and emergence of pathogens.</title>
        <authorList>
            <person name="Haridas S."/>
            <person name="Albert R."/>
            <person name="Binder M."/>
            <person name="Bloem J."/>
            <person name="Labutti K."/>
            <person name="Salamov A."/>
            <person name="Andreopoulos B."/>
            <person name="Baker S."/>
            <person name="Barry K."/>
            <person name="Bills G."/>
            <person name="Bluhm B."/>
            <person name="Cannon C."/>
            <person name="Castanera R."/>
            <person name="Culley D."/>
            <person name="Daum C."/>
            <person name="Ezra D."/>
            <person name="Gonzalez J."/>
            <person name="Henrissat B."/>
            <person name="Kuo A."/>
            <person name="Liang C."/>
            <person name="Lipzen A."/>
            <person name="Lutzoni F."/>
            <person name="Magnuson J."/>
            <person name="Mondo S."/>
            <person name="Nolan M."/>
            <person name="Ohm R."/>
            <person name="Pangilinan J."/>
            <person name="Park H.-J."/>
            <person name="Ramirez L."/>
            <person name="Alfaro M."/>
            <person name="Sun H."/>
            <person name="Tritt A."/>
            <person name="Yoshinaga Y."/>
            <person name="Zwiers L.-H."/>
            <person name="Turgeon B."/>
            <person name="Goodwin S."/>
            <person name="Spatafora J."/>
            <person name="Crous P."/>
            <person name="Grigoriev I."/>
        </authorList>
    </citation>
    <scope>NUCLEOTIDE SEQUENCE</scope>
    <source>
        <strain evidence="9">Tuck. ex Michener</strain>
    </source>
</reference>
<evidence type="ECO:0000313" key="9">
    <source>
        <dbReference type="EMBL" id="KAF2237467.1"/>
    </source>
</evidence>
<dbReference type="PROSITE" id="PS51329">
    <property type="entry name" value="C_CAP_COFACTOR_C"/>
    <property type="match status" value="1"/>
</dbReference>
<keyword evidence="5" id="KW-0143">Chaperone</keyword>
<name>A0A6A6HHE4_VIRVR</name>
<evidence type="ECO:0000313" key="10">
    <source>
        <dbReference type="Proteomes" id="UP000800092"/>
    </source>
</evidence>
<dbReference type="EMBL" id="ML991780">
    <property type="protein sequence ID" value="KAF2237467.1"/>
    <property type="molecule type" value="Genomic_DNA"/>
</dbReference>
<feature type="region of interest" description="Disordered" evidence="7">
    <location>
        <begin position="101"/>
        <end position="170"/>
    </location>
</feature>
<dbReference type="AlphaFoldDB" id="A0A6A6HHE4"/>
<proteinExistence type="inferred from homology"/>
<feature type="compositionally biased region" description="Polar residues" evidence="7">
    <location>
        <begin position="135"/>
        <end position="149"/>
    </location>
</feature>
<dbReference type="Pfam" id="PF16752">
    <property type="entry name" value="TBCC_N"/>
    <property type="match status" value="1"/>
</dbReference>
<feature type="domain" description="C-CAP/cofactor C-like" evidence="8">
    <location>
        <begin position="136"/>
        <end position="311"/>
    </location>
</feature>
<dbReference type="Proteomes" id="UP000800092">
    <property type="component" value="Unassembled WGS sequence"/>
</dbReference>
<evidence type="ECO:0000256" key="3">
    <source>
        <dbReference type="ARBA" id="ARBA00022490"/>
    </source>
</evidence>
<evidence type="ECO:0000256" key="6">
    <source>
        <dbReference type="ARBA" id="ARBA00026055"/>
    </source>
</evidence>
<dbReference type="InterPro" id="IPR012945">
    <property type="entry name" value="Tubulin-bd_cofactor_C_dom"/>
</dbReference>
<protein>
    <submittedName>
        <fullName evidence="9">TBCC-domain-containing protein</fullName>
    </submittedName>
</protein>
<dbReference type="Pfam" id="PF07986">
    <property type="entry name" value="TBCC"/>
    <property type="match status" value="1"/>
</dbReference>
<evidence type="ECO:0000256" key="4">
    <source>
        <dbReference type="ARBA" id="ARBA00022990"/>
    </source>
</evidence>
<keyword evidence="10" id="KW-1185">Reference proteome</keyword>
<dbReference type="SMART" id="SM00673">
    <property type="entry name" value="CARP"/>
    <property type="match status" value="1"/>
</dbReference>
<gene>
    <name evidence="9" type="ORF">EV356DRAFT_496264</name>
</gene>
<evidence type="ECO:0000256" key="7">
    <source>
        <dbReference type="SAM" id="MobiDB-lite"/>
    </source>
</evidence>
<dbReference type="GO" id="GO:0007023">
    <property type="term" value="P:post-chaperonin tubulin folding pathway"/>
    <property type="evidence" value="ECO:0007669"/>
    <property type="project" value="InterPro"/>
</dbReference>
<organism evidence="9 10">
    <name type="scientific">Viridothelium virens</name>
    <name type="common">Speckled blister lichen</name>
    <name type="synonym">Trypethelium virens</name>
    <dbReference type="NCBI Taxonomy" id="1048519"/>
    <lineage>
        <taxon>Eukaryota</taxon>
        <taxon>Fungi</taxon>
        <taxon>Dikarya</taxon>
        <taxon>Ascomycota</taxon>
        <taxon>Pezizomycotina</taxon>
        <taxon>Dothideomycetes</taxon>
        <taxon>Dothideomycetes incertae sedis</taxon>
        <taxon>Trypetheliales</taxon>
        <taxon>Trypetheliaceae</taxon>
        <taxon>Viridothelium</taxon>
    </lineage>
</organism>
<keyword evidence="3" id="KW-0963">Cytoplasm</keyword>
<dbReference type="PANTHER" id="PTHR15139">
    <property type="entry name" value="TUBULIN FOLDING COFACTOR C"/>
    <property type="match status" value="1"/>
</dbReference>
<accession>A0A6A6HHE4</accession>
<dbReference type="OrthoDB" id="194775at2759"/>
<comment type="subcellular location">
    <subcellularLocation>
        <location evidence="1">Cytoplasm</location>
    </subcellularLocation>
</comment>